<dbReference type="EMBL" id="QJJU01000023">
    <property type="protein sequence ID" value="PXX03240.1"/>
    <property type="molecule type" value="Genomic_DNA"/>
</dbReference>
<evidence type="ECO:0000313" key="2">
    <source>
        <dbReference type="EMBL" id="PXX03240.1"/>
    </source>
</evidence>
<keyword evidence="3" id="KW-1185">Reference proteome</keyword>
<dbReference type="AlphaFoldDB" id="A0A318H9I2"/>
<sequence length="105" mass="10708">MPNRLERNAKRWGLPAIALAAVACVGCCALPLLAAGSIVGGGLAVLHDVCLAPVAILLLVVGVAASAVWIRRIRTTDTCSDGADCGCGSDPEPETLQANMFRPGP</sequence>
<keyword evidence="1" id="KW-0472">Membrane</keyword>
<proteinExistence type="predicted"/>
<keyword evidence="1" id="KW-1133">Transmembrane helix</keyword>
<dbReference type="RefSeq" id="WP_146221066.1">
    <property type="nucleotide sequence ID" value="NZ_QJJU01000023.1"/>
</dbReference>
<accession>A0A318H9I2</accession>
<dbReference type="Proteomes" id="UP000247781">
    <property type="component" value="Unassembled WGS sequence"/>
</dbReference>
<dbReference type="PROSITE" id="PS51257">
    <property type="entry name" value="PROKAR_LIPOPROTEIN"/>
    <property type="match status" value="1"/>
</dbReference>
<comment type="caution">
    <text evidence="2">The sequence shown here is derived from an EMBL/GenBank/DDBJ whole genome shotgun (WGS) entry which is preliminary data.</text>
</comment>
<reference evidence="2 3" key="2">
    <citation type="submission" date="2018-06" db="EMBL/GenBank/DDBJ databases">
        <title>Sequencing of bacterial isolates from soil warming experiment in Harvard Forest, Massachusetts, USA.</title>
        <authorList>
            <person name="Deangelis K.PhD."/>
        </authorList>
    </citation>
    <scope>NUCLEOTIDE SEQUENCE [LARGE SCALE GENOMIC DNA]</scope>
    <source>
        <strain evidence="2 3">GAS496</strain>
    </source>
</reference>
<feature type="transmembrane region" description="Helical" evidence="1">
    <location>
        <begin position="12"/>
        <end position="39"/>
    </location>
</feature>
<organism evidence="2 3">
    <name type="scientific">Mycolicibacterium moriokaense</name>
    <dbReference type="NCBI Taxonomy" id="39691"/>
    <lineage>
        <taxon>Bacteria</taxon>
        <taxon>Bacillati</taxon>
        <taxon>Actinomycetota</taxon>
        <taxon>Actinomycetes</taxon>
        <taxon>Mycobacteriales</taxon>
        <taxon>Mycobacteriaceae</taxon>
        <taxon>Mycolicibacterium</taxon>
    </lineage>
</organism>
<protein>
    <submittedName>
        <fullName evidence="2">Mercuric ion transport protein</fullName>
    </submittedName>
</protein>
<feature type="transmembrane region" description="Helical" evidence="1">
    <location>
        <begin position="51"/>
        <end position="70"/>
    </location>
</feature>
<reference evidence="3" key="1">
    <citation type="submission" date="2018-05" db="EMBL/GenBank/DDBJ databases">
        <authorList>
            <person name="Deangelis K."/>
            <person name="Huntemann M."/>
            <person name="Clum A."/>
            <person name="Pillay M."/>
            <person name="Palaniappan K."/>
            <person name="Varghese N."/>
            <person name="Mikhailova N."/>
            <person name="Stamatis D."/>
            <person name="Reddy T."/>
            <person name="Daum C."/>
            <person name="Shapiro N."/>
            <person name="Ivanova N."/>
            <person name="Kyrpides N."/>
            <person name="Woyke T."/>
        </authorList>
    </citation>
    <scope>NUCLEOTIDE SEQUENCE [LARGE SCALE GENOMIC DNA]</scope>
    <source>
        <strain evidence="3">GAS496</strain>
    </source>
</reference>
<keyword evidence="1" id="KW-0812">Transmembrane</keyword>
<evidence type="ECO:0000256" key="1">
    <source>
        <dbReference type="SAM" id="Phobius"/>
    </source>
</evidence>
<gene>
    <name evidence="2" type="ORF">C8E89_12342</name>
</gene>
<name>A0A318H9I2_9MYCO</name>
<evidence type="ECO:0000313" key="3">
    <source>
        <dbReference type="Proteomes" id="UP000247781"/>
    </source>
</evidence>